<name>A0AAW2N2X6_9LAMI</name>
<gene>
    <name evidence="2" type="ORF">Scaly_2012900</name>
</gene>
<feature type="region of interest" description="Disordered" evidence="1">
    <location>
        <begin position="78"/>
        <end position="108"/>
    </location>
</feature>
<proteinExistence type="predicted"/>
<feature type="compositionally biased region" description="Polar residues" evidence="1">
    <location>
        <begin position="142"/>
        <end position="152"/>
    </location>
</feature>
<feature type="compositionally biased region" description="Basic and acidic residues" evidence="1">
    <location>
        <begin position="95"/>
        <end position="108"/>
    </location>
</feature>
<evidence type="ECO:0000313" key="2">
    <source>
        <dbReference type="EMBL" id="KAL0337378.1"/>
    </source>
</evidence>
<feature type="compositionally biased region" description="Basic and acidic residues" evidence="1">
    <location>
        <begin position="120"/>
        <end position="138"/>
    </location>
</feature>
<protein>
    <submittedName>
        <fullName evidence="2">Ninja-family protein</fullName>
    </submittedName>
</protein>
<organism evidence="2">
    <name type="scientific">Sesamum calycinum</name>
    <dbReference type="NCBI Taxonomy" id="2727403"/>
    <lineage>
        <taxon>Eukaryota</taxon>
        <taxon>Viridiplantae</taxon>
        <taxon>Streptophyta</taxon>
        <taxon>Embryophyta</taxon>
        <taxon>Tracheophyta</taxon>
        <taxon>Spermatophyta</taxon>
        <taxon>Magnoliopsida</taxon>
        <taxon>eudicotyledons</taxon>
        <taxon>Gunneridae</taxon>
        <taxon>Pentapetalae</taxon>
        <taxon>asterids</taxon>
        <taxon>lamiids</taxon>
        <taxon>Lamiales</taxon>
        <taxon>Pedaliaceae</taxon>
        <taxon>Sesamum</taxon>
    </lineage>
</organism>
<dbReference type="AlphaFoldDB" id="A0AAW2N2X6"/>
<reference evidence="2" key="2">
    <citation type="journal article" date="2024" name="Plant">
        <title>Genomic evolution and insights into agronomic trait innovations of Sesamum species.</title>
        <authorList>
            <person name="Miao H."/>
            <person name="Wang L."/>
            <person name="Qu L."/>
            <person name="Liu H."/>
            <person name="Sun Y."/>
            <person name="Le M."/>
            <person name="Wang Q."/>
            <person name="Wei S."/>
            <person name="Zheng Y."/>
            <person name="Lin W."/>
            <person name="Duan Y."/>
            <person name="Cao H."/>
            <person name="Xiong S."/>
            <person name="Wang X."/>
            <person name="Wei L."/>
            <person name="Li C."/>
            <person name="Ma Q."/>
            <person name="Ju M."/>
            <person name="Zhao R."/>
            <person name="Li G."/>
            <person name="Mu C."/>
            <person name="Tian Q."/>
            <person name="Mei H."/>
            <person name="Zhang T."/>
            <person name="Gao T."/>
            <person name="Zhang H."/>
        </authorList>
    </citation>
    <scope>NUCLEOTIDE SEQUENCE</scope>
    <source>
        <strain evidence="2">KEN8</strain>
    </source>
</reference>
<feature type="compositionally biased region" description="Polar residues" evidence="1">
    <location>
        <begin position="80"/>
        <end position="94"/>
    </location>
</feature>
<sequence>MEDEKGLDLSLGLPCGGNSSSQKGKYGSTSDVRSDEDDRGSKLINEFKNFLEGGTQQHPLKVEDNFYNNFPKAAVDLETSKNSNTGGIWLTNDSRSTEVEEERRSGVGEKRKNLFIETNQQKKHERETNHADLTDKAKVSHISITTDEGSTAENEDVADSEVDGSTSRHISQHDDVSKRFVSSGSLSRSQKESHAFGDSSGAEILGQKRFTISSEKDLNVMSMPMHYGVSFPGQAVNMNMSYSQPVKDSNPSGIQPVMPTNIPLMFGYTAVQLPQLDRDNPQGIVSHHQQIHPAYSGRNSVNPDTHNDSRKLNQGFAQSRARGA</sequence>
<feature type="compositionally biased region" description="Polar residues" evidence="1">
    <location>
        <begin position="17"/>
        <end position="31"/>
    </location>
</feature>
<reference evidence="2" key="1">
    <citation type="submission" date="2020-06" db="EMBL/GenBank/DDBJ databases">
        <authorList>
            <person name="Li T."/>
            <person name="Hu X."/>
            <person name="Zhang T."/>
            <person name="Song X."/>
            <person name="Zhang H."/>
            <person name="Dai N."/>
            <person name="Sheng W."/>
            <person name="Hou X."/>
            <person name="Wei L."/>
        </authorList>
    </citation>
    <scope>NUCLEOTIDE SEQUENCE</scope>
    <source>
        <strain evidence="2">KEN8</strain>
        <tissue evidence="2">Leaf</tissue>
    </source>
</reference>
<feature type="region of interest" description="Disordered" evidence="1">
    <location>
        <begin position="1"/>
        <end position="40"/>
    </location>
</feature>
<feature type="region of interest" description="Disordered" evidence="1">
    <location>
        <begin position="120"/>
        <end position="200"/>
    </location>
</feature>
<feature type="region of interest" description="Disordered" evidence="1">
    <location>
        <begin position="280"/>
        <end position="324"/>
    </location>
</feature>
<accession>A0AAW2N2X6</accession>
<comment type="caution">
    <text evidence="2">The sequence shown here is derived from an EMBL/GenBank/DDBJ whole genome shotgun (WGS) entry which is preliminary data.</text>
</comment>
<feature type="compositionally biased region" description="Acidic residues" evidence="1">
    <location>
        <begin position="153"/>
        <end position="162"/>
    </location>
</feature>
<evidence type="ECO:0000256" key="1">
    <source>
        <dbReference type="SAM" id="MobiDB-lite"/>
    </source>
</evidence>
<dbReference type="EMBL" id="JACGWM010000012">
    <property type="protein sequence ID" value="KAL0337378.1"/>
    <property type="molecule type" value="Genomic_DNA"/>
</dbReference>